<dbReference type="PROSITE" id="PS00086">
    <property type="entry name" value="CYTOCHROME_P450"/>
    <property type="match status" value="1"/>
</dbReference>
<organism evidence="17 18">
    <name type="scientific">Parnassius apollo</name>
    <name type="common">Apollo butterfly</name>
    <name type="synonym">Papilio apollo</name>
    <dbReference type="NCBI Taxonomy" id="110799"/>
    <lineage>
        <taxon>Eukaryota</taxon>
        <taxon>Metazoa</taxon>
        <taxon>Ecdysozoa</taxon>
        <taxon>Arthropoda</taxon>
        <taxon>Hexapoda</taxon>
        <taxon>Insecta</taxon>
        <taxon>Pterygota</taxon>
        <taxon>Neoptera</taxon>
        <taxon>Endopterygota</taxon>
        <taxon>Lepidoptera</taxon>
        <taxon>Glossata</taxon>
        <taxon>Ditrysia</taxon>
        <taxon>Papilionoidea</taxon>
        <taxon>Papilionidae</taxon>
        <taxon>Parnassiinae</taxon>
        <taxon>Parnassini</taxon>
        <taxon>Parnassius</taxon>
        <taxon>Parnassius</taxon>
    </lineage>
</organism>
<dbReference type="GO" id="GO:0016712">
    <property type="term" value="F:oxidoreductase activity, acting on paired donors, with incorporation or reduction of molecular oxygen, reduced flavin or flavoprotein as one donor, and incorporation of one atom of oxygen"/>
    <property type="evidence" value="ECO:0007669"/>
    <property type="project" value="UniProtKB-EC"/>
</dbReference>
<comment type="similarity">
    <text evidence="4 15">Belongs to the cytochrome P450 family.</text>
</comment>
<evidence type="ECO:0000256" key="4">
    <source>
        <dbReference type="ARBA" id="ARBA00010617"/>
    </source>
</evidence>
<keyword evidence="6 15" id="KW-0349">Heme</keyword>
<reference evidence="17" key="1">
    <citation type="submission" date="2021-04" db="EMBL/GenBank/DDBJ databases">
        <authorList>
            <person name="Tunstrom K."/>
        </authorList>
    </citation>
    <scope>NUCLEOTIDE SEQUENCE</scope>
</reference>
<dbReference type="GO" id="GO:0005506">
    <property type="term" value="F:iron ion binding"/>
    <property type="evidence" value="ECO:0007669"/>
    <property type="project" value="InterPro"/>
</dbReference>
<dbReference type="InterPro" id="IPR001128">
    <property type="entry name" value="Cyt_P450"/>
</dbReference>
<accession>A0A8S3WBZ2</accession>
<protein>
    <recommendedName>
        <fullName evidence="5">unspecific monooxygenase</fullName>
        <ecNumber evidence="5">1.14.14.1</ecNumber>
    </recommendedName>
</protein>
<dbReference type="GO" id="GO:0020037">
    <property type="term" value="F:heme binding"/>
    <property type="evidence" value="ECO:0007669"/>
    <property type="project" value="InterPro"/>
</dbReference>
<dbReference type="PANTHER" id="PTHR24292:SF54">
    <property type="entry name" value="CYP9F3-RELATED"/>
    <property type="match status" value="1"/>
</dbReference>
<dbReference type="FunFam" id="1.10.630.10:FF:000042">
    <property type="entry name" value="Cytochrome P450"/>
    <property type="match status" value="1"/>
</dbReference>
<keyword evidence="16" id="KW-0812">Transmembrane</keyword>
<evidence type="ECO:0000256" key="13">
    <source>
        <dbReference type="ARBA" id="ARBA00023136"/>
    </source>
</evidence>
<comment type="caution">
    <text evidence="17">The sequence shown here is derived from an EMBL/GenBank/DDBJ whole genome shotgun (WGS) entry which is preliminary data.</text>
</comment>
<evidence type="ECO:0000313" key="18">
    <source>
        <dbReference type="Proteomes" id="UP000691718"/>
    </source>
</evidence>
<keyword evidence="9" id="KW-0492">Microsome</keyword>
<dbReference type="InterPro" id="IPR050476">
    <property type="entry name" value="Insect_CytP450_Detox"/>
</dbReference>
<evidence type="ECO:0000256" key="10">
    <source>
        <dbReference type="ARBA" id="ARBA00023002"/>
    </source>
</evidence>
<evidence type="ECO:0000256" key="14">
    <source>
        <dbReference type="ARBA" id="ARBA00047827"/>
    </source>
</evidence>
<proteinExistence type="inferred from homology"/>
<keyword evidence="7 15" id="KW-0479">Metal-binding</keyword>
<dbReference type="AlphaFoldDB" id="A0A8S3WBZ2"/>
<evidence type="ECO:0000256" key="2">
    <source>
        <dbReference type="ARBA" id="ARBA00004174"/>
    </source>
</evidence>
<keyword evidence="13 16" id="KW-0472">Membrane</keyword>
<evidence type="ECO:0000256" key="6">
    <source>
        <dbReference type="ARBA" id="ARBA00022617"/>
    </source>
</evidence>
<evidence type="ECO:0000256" key="9">
    <source>
        <dbReference type="ARBA" id="ARBA00022848"/>
    </source>
</evidence>
<evidence type="ECO:0000313" key="17">
    <source>
        <dbReference type="EMBL" id="CAG4950179.1"/>
    </source>
</evidence>
<name>A0A8S3WBZ2_PARAO</name>
<evidence type="ECO:0000256" key="15">
    <source>
        <dbReference type="RuleBase" id="RU000461"/>
    </source>
</evidence>
<evidence type="ECO:0000256" key="5">
    <source>
        <dbReference type="ARBA" id="ARBA00012109"/>
    </source>
</evidence>
<dbReference type="EC" id="1.14.14.1" evidence="5"/>
<evidence type="ECO:0000256" key="12">
    <source>
        <dbReference type="ARBA" id="ARBA00023033"/>
    </source>
</evidence>
<evidence type="ECO:0000256" key="1">
    <source>
        <dbReference type="ARBA" id="ARBA00001971"/>
    </source>
</evidence>
<dbReference type="Pfam" id="PF00067">
    <property type="entry name" value="p450"/>
    <property type="match status" value="1"/>
</dbReference>
<dbReference type="GO" id="GO:0005789">
    <property type="term" value="C:endoplasmic reticulum membrane"/>
    <property type="evidence" value="ECO:0007669"/>
    <property type="project" value="UniProtKB-SubCell"/>
</dbReference>
<feature type="transmembrane region" description="Helical" evidence="16">
    <location>
        <begin position="6"/>
        <end position="21"/>
    </location>
</feature>
<evidence type="ECO:0000256" key="3">
    <source>
        <dbReference type="ARBA" id="ARBA00004406"/>
    </source>
</evidence>
<keyword evidence="18" id="KW-1185">Reference proteome</keyword>
<keyword evidence="11 15" id="KW-0408">Iron</keyword>
<comment type="subcellular location">
    <subcellularLocation>
        <location evidence="3">Endoplasmic reticulum membrane</location>
        <topology evidence="3">Peripheral membrane protein</topology>
    </subcellularLocation>
    <subcellularLocation>
        <location evidence="2">Microsome membrane</location>
        <topology evidence="2">Peripheral membrane protein</topology>
    </subcellularLocation>
</comment>
<keyword evidence="12 15" id="KW-0503">Monooxygenase</keyword>
<keyword evidence="16" id="KW-1133">Transmembrane helix</keyword>
<evidence type="ECO:0000256" key="11">
    <source>
        <dbReference type="ARBA" id="ARBA00023004"/>
    </source>
</evidence>
<dbReference type="PANTHER" id="PTHR24292">
    <property type="entry name" value="CYTOCHROME P450"/>
    <property type="match status" value="1"/>
</dbReference>
<gene>
    <name evidence="17" type="ORF">PAPOLLO_LOCUS4152</name>
</gene>
<dbReference type="InterPro" id="IPR017972">
    <property type="entry name" value="Cyt_P450_CS"/>
</dbReference>
<evidence type="ECO:0000256" key="8">
    <source>
        <dbReference type="ARBA" id="ARBA00022824"/>
    </source>
</evidence>
<comment type="catalytic activity">
    <reaction evidence="14">
        <text>an organic molecule + reduced [NADPH--hemoprotein reductase] + O2 = an alcohol + oxidized [NADPH--hemoprotein reductase] + H2O + H(+)</text>
        <dbReference type="Rhea" id="RHEA:17149"/>
        <dbReference type="Rhea" id="RHEA-COMP:11964"/>
        <dbReference type="Rhea" id="RHEA-COMP:11965"/>
        <dbReference type="ChEBI" id="CHEBI:15377"/>
        <dbReference type="ChEBI" id="CHEBI:15378"/>
        <dbReference type="ChEBI" id="CHEBI:15379"/>
        <dbReference type="ChEBI" id="CHEBI:30879"/>
        <dbReference type="ChEBI" id="CHEBI:57618"/>
        <dbReference type="ChEBI" id="CHEBI:58210"/>
        <dbReference type="ChEBI" id="CHEBI:142491"/>
        <dbReference type="EC" id="1.14.14.1"/>
    </reaction>
</comment>
<keyword evidence="8" id="KW-0256">Endoplasmic reticulum</keyword>
<dbReference type="OrthoDB" id="2789670at2759"/>
<evidence type="ECO:0000256" key="16">
    <source>
        <dbReference type="SAM" id="Phobius"/>
    </source>
</evidence>
<dbReference type="Proteomes" id="UP000691718">
    <property type="component" value="Unassembled WGS sequence"/>
</dbReference>
<dbReference type="CDD" id="cd11056">
    <property type="entry name" value="CYP6-like"/>
    <property type="match status" value="1"/>
</dbReference>
<keyword evidence="10 15" id="KW-0560">Oxidoreductase</keyword>
<comment type="cofactor">
    <cofactor evidence="1">
        <name>heme</name>
        <dbReference type="ChEBI" id="CHEBI:30413"/>
    </cofactor>
</comment>
<sequence>MIVEILVFVLTTLVVYFIYIHKRIHKNFKERDVRYNPGVPIFGNVLKSTFVIKHIVEDIDSIYKEFPNEKYVGYIESTTPIILIRDPELIKHITVKDFDHFVNHKMFVPEDIEPLFGDSLLLMKDDKWRSMRATLSPAFTASKMRQMLPFMTEISDNIVQYLRDHIAEDIDVYDVIRRYTNDVIASCAFGYQVNSLKDKDNEFYTMGQALFNMNTWQRLKLFFVMHIPKVARLLGFNVFSGKCSGFFENLVKTTMEHREKHNIERPDMIQLLLEASKGNLKTENVDIKDDIVVEAEKLKQHTDVKQWSLKELSGQVFLFFVAGFDTSATALVMCVHELAINPTIQENLYEEIKEFENKNSSLIFENMNELKYLDSVMNETFRKWSPGLVIDRVCTKSYELPPPHEGGKPYKLQPGDVVYNVMNSIHMDPKYYQDPEVFDPDRFSDERKHEITPFTFMPFGTGPRSCIGARFALMELKVLLYYLILNFKILKCKKTVDPIILKPEDFSIRALGGTWVRLEKRS</sequence>
<evidence type="ECO:0000256" key="7">
    <source>
        <dbReference type="ARBA" id="ARBA00022723"/>
    </source>
</evidence>
<dbReference type="EMBL" id="CAJQZP010000226">
    <property type="protein sequence ID" value="CAG4950179.1"/>
    <property type="molecule type" value="Genomic_DNA"/>
</dbReference>